<evidence type="ECO:0000256" key="1">
    <source>
        <dbReference type="SAM" id="Phobius"/>
    </source>
</evidence>
<feature type="transmembrane region" description="Helical" evidence="1">
    <location>
        <begin position="32"/>
        <end position="53"/>
    </location>
</feature>
<reference evidence="2 3" key="1">
    <citation type="submission" date="2017-09" db="EMBL/GenBank/DDBJ databases">
        <title>Large-scale bioinformatics analysis of Bacillus genomes uncovers conserved roles of natural products in bacterial physiology.</title>
        <authorList>
            <consortium name="Agbiome Team Llc"/>
            <person name="Bleich R.M."/>
            <person name="Grubbs K.J."/>
            <person name="Santa Maria K.C."/>
            <person name="Allen S.E."/>
            <person name="Farag S."/>
            <person name="Shank E.A."/>
            <person name="Bowers A."/>
        </authorList>
    </citation>
    <scope>NUCLEOTIDE SEQUENCE [LARGE SCALE GENOMIC DNA]</scope>
    <source>
        <strain evidence="2 3">AFS060060</strain>
    </source>
</reference>
<evidence type="ECO:0008006" key="4">
    <source>
        <dbReference type="Google" id="ProtNLM"/>
    </source>
</evidence>
<sequence length="54" mass="5556">MQKLIVFAIIGFFAQLIDGALGMAYGVTSTSLLLMFGIAPAVASASVHLAEVVT</sequence>
<gene>
    <name evidence="2" type="ORF">COK99_23265</name>
</gene>
<proteinExistence type="predicted"/>
<keyword evidence="1" id="KW-0812">Transmembrane</keyword>
<comment type="caution">
    <text evidence="2">The sequence shown here is derived from an EMBL/GenBank/DDBJ whole genome shotgun (WGS) entry which is preliminary data.</text>
</comment>
<organism evidence="2 3">
    <name type="scientific">Bacillus thuringiensis</name>
    <dbReference type="NCBI Taxonomy" id="1428"/>
    <lineage>
        <taxon>Bacteria</taxon>
        <taxon>Bacillati</taxon>
        <taxon>Bacillota</taxon>
        <taxon>Bacilli</taxon>
        <taxon>Bacillales</taxon>
        <taxon>Bacillaceae</taxon>
        <taxon>Bacillus</taxon>
        <taxon>Bacillus cereus group</taxon>
    </lineage>
</organism>
<keyword evidence="1" id="KW-1133">Transmembrane helix</keyword>
<keyword evidence="1" id="KW-0472">Membrane</keyword>
<name>A0A9X7GBY1_BACTU</name>
<evidence type="ECO:0000313" key="3">
    <source>
        <dbReference type="Proteomes" id="UP000223366"/>
    </source>
</evidence>
<feature type="non-terminal residue" evidence="2">
    <location>
        <position position="54"/>
    </location>
</feature>
<dbReference type="AlphaFoldDB" id="A0A9X7GBY1"/>
<dbReference type="EMBL" id="NVDU01000056">
    <property type="protein sequence ID" value="PFV27640.1"/>
    <property type="molecule type" value="Genomic_DNA"/>
</dbReference>
<dbReference type="Proteomes" id="UP000223366">
    <property type="component" value="Unassembled WGS sequence"/>
</dbReference>
<accession>A0A9X7GBY1</accession>
<evidence type="ECO:0000313" key="2">
    <source>
        <dbReference type="EMBL" id="PFV27640.1"/>
    </source>
</evidence>
<protein>
    <recommendedName>
        <fullName evidence="4">Sulfite exporter TauE/SafE family protein</fullName>
    </recommendedName>
</protein>